<dbReference type="EMBL" id="DAAOAI010000005">
    <property type="protein sequence ID" value="HAD2189629.1"/>
    <property type="molecule type" value="Genomic_DNA"/>
</dbReference>
<organism evidence="8">
    <name type="scientific">Salmonella enterica I</name>
    <dbReference type="NCBI Taxonomy" id="59201"/>
    <lineage>
        <taxon>Bacteria</taxon>
        <taxon>Pseudomonadati</taxon>
        <taxon>Pseudomonadota</taxon>
        <taxon>Gammaproteobacteria</taxon>
        <taxon>Enterobacterales</taxon>
        <taxon>Enterobacteriaceae</taxon>
        <taxon>Salmonella</taxon>
    </lineage>
</organism>
<evidence type="ECO:0000256" key="1">
    <source>
        <dbReference type="SAM" id="Phobius"/>
    </source>
</evidence>
<dbReference type="EMBL" id="DAAOBH010000005">
    <property type="protein sequence ID" value="HAD2307651.1"/>
    <property type="molecule type" value="Genomic_DNA"/>
</dbReference>
<reference evidence="8" key="1">
    <citation type="journal article" date="2018" name="Genome Biol.">
        <title>SKESA: strategic k-mer extension for scrupulous assemblies.</title>
        <authorList>
            <person name="Souvorov A."/>
            <person name="Agarwala R."/>
            <person name="Lipman D.J."/>
        </authorList>
    </citation>
    <scope>NUCLEOTIDE SEQUENCE</scope>
    <source>
        <strain evidence="8">Salmonella enterica subsp. enterica</strain>
    </source>
</reference>
<gene>
    <name evidence="2" type="ORF">F1J57_10145</name>
    <name evidence="3" type="ORF">F3E75_10760</name>
    <name evidence="4" type="ORF">G1G64_06280</name>
    <name evidence="7" type="ORF">G1G67_06430</name>
    <name evidence="5" type="ORF">G1G69_06430</name>
    <name evidence="6" type="ORF">G1G74_21550</name>
    <name evidence="8" type="ORF">G1G83_07540</name>
    <name evidence="10" type="ORF">G1H25_16660</name>
    <name evidence="9" type="ORF">G1H50_08025</name>
</gene>
<dbReference type="NCBIfam" id="TIGR03758">
    <property type="entry name" value="conj_TIGR03758"/>
    <property type="match status" value="1"/>
</dbReference>
<evidence type="ECO:0000313" key="9">
    <source>
        <dbReference type="EMBL" id="HAD2521245.1"/>
    </source>
</evidence>
<comment type="caution">
    <text evidence="8">The sequence shown here is derived from an EMBL/GenBank/DDBJ whole genome shotgun (WGS) entry which is preliminary data.</text>
</comment>
<feature type="transmembrane region" description="Helical" evidence="1">
    <location>
        <begin position="58"/>
        <end position="78"/>
    </location>
</feature>
<accession>A0A3Z7C9A9</accession>
<evidence type="ECO:0000313" key="5">
    <source>
        <dbReference type="EMBL" id="HAD2194355.1"/>
    </source>
</evidence>
<keyword evidence="1" id="KW-0812">Transmembrane</keyword>
<dbReference type="EMBL" id="DAAOAH010000005">
    <property type="protein sequence ID" value="HAD2194355.1"/>
    <property type="molecule type" value="Genomic_DNA"/>
</dbReference>
<name>A0A3Z7C9A9_SALET</name>
<evidence type="ECO:0000313" key="6">
    <source>
        <dbReference type="EMBL" id="HAD2281899.1"/>
    </source>
</evidence>
<evidence type="ECO:0000313" key="7">
    <source>
        <dbReference type="EMBL" id="HAD2307651.1"/>
    </source>
</evidence>
<dbReference type="EMBL" id="DAAOBA010000029">
    <property type="protein sequence ID" value="HAD2281899.1"/>
    <property type="molecule type" value="Genomic_DNA"/>
</dbReference>
<sequence>MAMNSEQANAFKAGSGIDPTVLNKFVLGFVLSVLFLWFAWSVLVVFRGWRAGKVTEQNALHFFISTAILVVFSVWMFAS</sequence>
<evidence type="ECO:0000313" key="2">
    <source>
        <dbReference type="EMBL" id="ECR2659138.1"/>
    </source>
</evidence>
<evidence type="ECO:0000313" key="3">
    <source>
        <dbReference type="EMBL" id="ECW0165327.1"/>
    </source>
</evidence>
<dbReference type="EMBL" id="AAKUZR010000011">
    <property type="protein sequence ID" value="ECW0165327.1"/>
    <property type="molecule type" value="Genomic_DNA"/>
</dbReference>
<dbReference type="EMBL" id="DAAOFU010000017">
    <property type="protein sequence ID" value="HAD2888432.1"/>
    <property type="molecule type" value="Genomic_DNA"/>
</dbReference>
<dbReference type="EMBL" id="DAAOCV010000006">
    <property type="protein sequence ID" value="HAD2521245.1"/>
    <property type="molecule type" value="Genomic_DNA"/>
</dbReference>
<feature type="transmembrane region" description="Helical" evidence="1">
    <location>
        <begin position="25"/>
        <end position="46"/>
    </location>
</feature>
<evidence type="ECO:0000313" key="10">
    <source>
        <dbReference type="EMBL" id="HAD2888432.1"/>
    </source>
</evidence>
<evidence type="ECO:0000313" key="8">
    <source>
        <dbReference type="EMBL" id="HAD2402427.1"/>
    </source>
</evidence>
<keyword evidence="1" id="KW-1133">Transmembrane helix</keyword>
<dbReference type="Pfam" id="PF11660">
    <property type="entry name" value="DUF3262"/>
    <property type="match status" value="1"/>
</dbReference>
<dbReference type="EMBL" id="DAAOCB010000006">
    <property type="protein sequence ID" value="HAD2402427.1"/>
    <property type="molecule type" value="Genomic_DNA"/>
</dbReference>
<dbReference type="AlphaFoldDB" id="A0A3Z7C9A9"/>
<reference evidence="2" key="3">
    <citation type="submission" date="2019-09" db="EMBL/GenBank/DDBJ databases">
        <authorList>
            <person name="Ashton P.M."/>
            <person name="Dallman T."/>
            <person name="Nair S."/>
            <person name="De Pinna E."/>
            <person name="Peters T."/>
            <person name="Grant K."/>
        </authorList>
    </citation>
    <scope>NUCLEOTIDE SEQUENCE</scope>
    <source>
        <strain evidence="2">797590</strain>
        <strain evidence="3">802759</strain>
    </source>
</reference>
<dbReference type="EMBL" id="AAKFGN010000009">
    <property type="protein sequence ID" value="ECR2659138.1"/>
    <property type="molecule type" value="Genomic_DNA"/>
</dbReference>
<reference evidence="8" key="2">
    <citation type="submission" date="2019-01" db="EMBL/GenBank/DDBJ databases">
        <authorList>
            <consortium name="NCBI Pathogen Detection Project"/>
        </authorList>
    </citation>
    <scope>NUCLEOTIDE SEQUENCE</scope>
    <source>
        <strain evidence="8">Salmonella enterica subsp. enterica</strain>
    </source>
</reference>
<evidence type="ECO:0000313" key="4">
    <source>
        <dbReference type="EMBL" id="HAD2189629.1"/>
    </source>
</evidence>
<protein>
    <submittedName>
        <fullName evidence="8">TIGR03758 family integrating conjugative element protein</fullName>
    </submittedName>
</protein>
<keyword evidence="1" id="KW-0472">Membrane</keyword>
<dbReference type="InterPro" id="IPR021676">
    <property type="entry name" value="DUF3262"/>
</dbReference>
<proteinExistence type="predicted"/>